<reference evidence="2" key="1">
    <citation type="submission" date="2019-05" db="EMBL/GenBank/DDBJ databases">
        <title>Complete Genome Sequence and Methylation Pattern of the Halophilic Archaeon Natrinema pallidum BOL6-1.</title>
        <authorList>
            <person name="DasSarma P."/>
            <person name="DasSarma B.P."/>
            <person name="DasSarma S.L."/>
            <person name="Martinez F.L."/>
            <person name="Guzman D."/>
            <person name="Roberts R.J."/>
            <person name="DasSarma S."/>
        </authorList>
    </citation>
    <scope>NUCLEOTIDE SEQUENCE [LARGE SCALE GENOMIC DNA]</scope>
    <source>
        <strain evidence="2">BOL6-1</strain>
    </source>
</reference>
<organism evidence="1 2">
    <name type="scientific">Natrinema pallidum</name>
    <dbReference type="NCBI Taxonomy" id="69527"/>
    <lineage>
        <taxon>Archaea</taxon>
        <taxon>Methanobacteriati</taxon>
        <taxon>Methanobacteriota</taxon>
        <taxon>Stenosarchaea group</taxon>
        <taxon>Halobacteria</taxon>
        <taxon>Halobacteriales</taxon>
        <taxon>Natrialbaceae</taxon>
        <taxon>Natrinema</taxon>
    </lineage>
</organism>
<name>A0A4P9TB77_9EURY</name>
<gene>
    <name evidence="1" type="ORF">FGF80_00860</name>
</gene>
<proteinExistence type="predicted"/>
<dbReference type="InterPro" id="IPR029470">
    <property type="entry name" value="PDDEXK_4"/>
</dbReference>
<keyword evidence="2" id="KW-1185">Reference proteome</keyword>
<dbReference type="Pfam" id="PF14281">
    <property type="entry name" value="PDDEXK_4"/>
    <property type="match status" value="1"/>
</dbReference>
<dbReference type="AlphaFoldDB" id="A0A4P9TB77"/>
<accession>A0A4P9TB77</accession>
<dbReference type="KEGG" id="npl:FGF80_00860"/>
<dbReference type="Proteomes" id="UP000307562">
    <property type="component" value="Chromosome"/>
</dbReference>
<evidence type="ECO:0000313" key="1">
    <source>
        <dbReference type="EMBL" id="QCW01876.1"/>
    </source>
</evidence>
<evidence type="ECO:0000313" key="2">
    <source>
        <dbReference type="Proteomes" id="UP000307562"/>
    </source>
</evidence>
<protein>
    <recommendedName>
        <fullName evidence="3">PD-(D/E)XK nuclease family protein</fullName>
    </recommendedName>
</protein>
<dbReference type="EMBL" id="CP040637">
    <property type="protein sequence ID" value="QCW01876.1"/>
    <property type="molecule type" value="Genomic_DNA"/>
</dbReference>
<evidence type="ECO:0008006" key="3">
    <source>
        <dbReference type="Google" id="ProtNLM"/>
    </source>
</evidence>
<sequence length="465" mass="54031">MLVGRGRQFPSIPAVVHQHPQQVVSTYHRFMSVHANCGVMATIGELEEQFRELRTSLDAIPDVSEPPKSTLRILGSARSEQTWNTFLAYFLDPDQPHGFGIDLLTSFLDRVQEEADPSFEYYHRHVENIEVETEVTSPDNNRPDVVLRVPGDWFLCIESKVDSTEGNQQTTRYVEDTHLGSEEKATYSDDGHHYVFLSKKYAPDSSADEFDDLYWRHVVESFETVLDRSHGRYPERSVSQLREFLSTITQVTNMEDDDFTEIQKEKVQLLGEYRDDIDALLDAAESLRERAIEDWPELFRSHVDEELWTDEWHTRPDHGKWGCLFKDGWYLDDDNLEPTIDHTDTHGQTGFRLHFVHLIRNKESFSRGKLTFILRTPTRVDLRDEFNRLYNTDRWQDRLDPILDDAGITNKGQKKDYTQKTYDVDQSNLPESYFETLATAFAEHQPLADVVDEIVTEATENVCVD</sequence>